<dbReference type="KEGG" id="och:CES85_0085"/>
<keyword evidence="6" id="KW-1185">Reference proteome</keyword>
<dbReference type="Proteomes" id="UP000215256">
    <property type="component" value="Chromosome 1"/>
</dbReference>
<dbReference type="Gene3D" id="3.40.50.150">
    <property type="entry name" value="Vaccinia Virus protein VP39"/>
    <property type="match status" value="1"/>
</dbReference>
<evidence type="ECO:0000313" key="6">
    <source>
        <dbReference type="Proteomes" id="UP000327108"/>
    </source>
</evidence>
<protein>
    <submittedName>
        <fullName evidence="4">Class I SAM-dependent methyltransferase</fullName>
    </submittedName>
    <submittedName>
        <fullName evidence="3">Methyltransferase domain protein</fullName>
    </submittedName>
</protein>
<dbReference type="GO" id="GO:0008168">
    <property type="term" value="F:methyltransferase activity"/>
    <property type="evidence" value="ECO:0007669"/>
    <property type="project" value="UniProtKB-KW"/>
</dbReference>
<organism evidence="3 5">
    <name type="scientific">Ochrobactrum quorumnocens</name>
    <dbReference type="NCBI Taxonomy" id="271865"/>
    <lineage>
        <taxon>Bacteria</taxon>
        <taxon>Pseudomonadati</taxon>
        <taxon>Pseudomonadota</taxon>
        <taxon>Alphaproteobacteria</taxon>
        <taxon>Hyphomicrobiales</taxon>
        <taxon>Brucellaceae</taxon>
        <taxon>Brucella/Ochrobactrum group</taxon>
        <taxon>Ochrobactrum</taxon>
    </lineage>
</organism>
<dbReference type="OrthoDB" id="213472at2"/>
<dbReference type="EMBL" id="VYXQ01000028">
    <property type="protein sequence ID" value="KAA9361166.1"/>
    <property type="molecule type" value="Genomic_DNA"/>
</dbReference>
<evidence type="ECO:0000313" key="5">
    <source>
        <dbReference type="Proteomes" id="UP000215256"/>
    </source>
</evidence>
<dbReference type="Proteomes" id="UP000327108">
    <property type="component" value="Unassembled WGS sequence"/>
</dbReference>
<dbReference type="Pfam" id="PF13649">
    <property type="entry name" value="Methyltransf_25"/>
    <property type="match status" value="1"/>
</dbReference>
<dbReference type="PANTHER" id="PTHR43861">
    <property type="entry name" value="TRANS-ACONITATE 2-METHYLTRANSFERASE-RELATED"/>
    <property type="match status" value="1"/>
</dbReference>
<evidence type="ECO:0000256" key="1">
    <source>
        <dbReference type="ARBA" id="ARBA00022679"/>
    </source>
</evidence>
<dbReference type="AlphaFoldDB" id="A0A248UH80"/>
<name>A0A248UH80_9HYPH</name>
<evidence type="ECO:0000313" key="4">
    <source>
        <dbReference type="EMBL" id="KAA9361166.1"/>
    </source>
</evidence>
<sequence length="228" mass="25487">MIKSSNPFTDPQVVAHYVEGPPKAVPGFRDMQRMTRLLLAEHVPDTARILVLGAGGGLELKLFAENHPHWTFEGVDPSAEMLKLARQSLGPNTDRVNFQEGYIDSAALGPFDGAVCLLTMHFLDEKTRKQTLADVYRRLKLDAPFIMAHFSFEQEDADERALWLSRYSAFLNDSGVDLASAVKASAAINERLHILTPQQDETLIHDAGFKNLSLFYASFTYRGWVAYA</sequence>
<keyword evidence="1 3" id="KW-0808">Transferase</keyword>
<keyword evidence="3" id="KW-0489">Methyltransferase</keyword>
<feature type="domain" description="Methyltransferase" evidence="2">
    <location>
        <begin position="49"/>
        <end position="140"/>
    </location>
</feature>
<reference evidence="3 5" key="1">
    <citation type="submission" date="2017-07" db="EMBL/GenBank/DDBJ databases">
        <title>Phylogenetic study on the rhizospheric bacterium Ochrobactrum sp. A44.</title>
        <authorList>
            <person name="Krzyzanowska D.M."/>
            <person name="Ossowicki A."/>
            <person name="Rajewska M."/>
            <person name="Maciag T."/>
            <person name="Kaczynski Z."/>
            <person name="Czerwicka M."/>
            <person name="Jafra S."/>
        </authorList>
    </citation>
    <scope>NUCLEOTIDE SEQUENCE [LARGE SCALE GENOMIC DNA]</scope>
    <source>
        <strain evidence="3 5">A44</strain>
    </source>
</reference>
<dbReference type="CDD" id="cd02440">
    <property type="entry name" value="AdoMet_MTases"/>
    <property type="match status" value="1"/>
</dbReference>
<accession>A0A248UH80</accession>
<dbReference type="RefSeq" id="WP_095445844.1">
    <property type="nucleotide sequence ID" value="NZ_CP022604.1"/>
</dbReference>
<evidence type="ECO:0000313" key="3">
    <source>
        <dbReference type="EMBL" id="ASV85771.1"/>
    </source>
</evidence>
<proteinExistence type="predicted"/>
<dbReference type="SUPFAM" id="SSF53335">
    <property type="entry name" value="S-adenosyl-L-methionine-dependent methyltransferases"/>
    <property type="match status" value="1"/>
</dbReference>
<dbReference type="GO" id="GO:0032259">
    <property type="term" value="P:methylation"/>
    <property type="evidence" value="ECO:0007669"/>
    <property type="project" value="UniProtKB-KW"/>
</dbReference>
<dbReference type="InterPro" id="IPR041698">
    <property type="entry name" value="Methyltransf_25"/>
</dbReference>
<dbReference type="InterPro" id="IPR029063">
    <property type="entry name" value="SAM-dependent_MTases_sf"/>
</dbReference>
<gene>
    <name evidence="3" type="ORF">CES85_0085</name>
    <name evidence="4" type="ORF">F3W84_21295</name>
</gene>
<dbReference type="EMBL" id="CP022604">
    <property type="protein sequence ID" value="ASV85771.1"/>
    <property type="molecule type" value="Genomic_DNA"/>
</dbReference>
<evidence type="ECO:0000259" key="2">
    <source>
        <dbReference type="Pfam" id="PF13649"/>
    </source>
</evidence>
<reference evidence="4 6" key="2">
    <citation type="submission" date="2019-09" db="EMBL/GenBank/DDBJ databases">
        <title>Biological control of the noxious weed angled onion (Allium triquetrum) thwarted by endophytic bacteria in Victoria, Australia.</title>
        <authorList>
            <person name="Tehranchian P."/>
            <person name="Adair R.J."/>
            <person name="Van T.H."/>
            <person name="Morrison P.D."/>
            <person name="Williams H."/>
            <person name="Lawrie A.C."/>
        </authorList>
    </citation>
    <scope>NUCLEOTIDE SEQUENCE [LARGE SCALE GENOMIC DNA]</scope>
    <source>
        <strain evidence="4 6">RPTAtOch1</strain>
    </source>
</reference>